<dbReference type="Gene3D" id="2.60.40.10">
    <property type="entry name" value="Immunoglobulins"/>
    <property type="match status" value="2"/>
</dbReference>
<dbReference type="Gene3D" id="2.10.10.20">
    <property type="entry name" value="Carbohydrate-binding module superfamily 5/12"/>
    <property type="match status" value="2"/>
</dbReference>
<dbReference type="CDD" id="cd12215">
    <property type="entry name" value="ChiC_BD"/>
    <property type="match status" value="2"/>
</dbReference>
<evidence type="ECO:0000313" key="12">
    <source>
        <dbReference type="Proteomes" id="UP000006201"/>
    </source>
</evidence>
<evidence type="ECO:0000259" key="9">
    <source>
        <dbReference type="PROSITE" id="PS50093"/>
    </source>
</evidence>
<dbReference type="InterPro" id="IPR013783">
    <property type="entry name" value="Ig-like_fold"/>
</dbReference>
<dbReference type="RefSeq" id="WP_009836410.1">
    <property type="nucleotide sequence ID" value="NZ_AAOH01000001.1"/>
</dbReference>
<dbReference type="InterPro" id="IPR033116">
    <property type="entry name" value="TRYPSIN_SER"/>
</dbReference>
<dbReference type="STRING" id="87626.PTD2_01031"/>
<keyword evidence="7" id="KW-0720">Serine protease</keyword>
<keyword evidence="7 11" id="KW-0645">Protease</keyword>
<dbReference type="GO" id="GO:0005576">
    <property type="term" value="C:extracellular region"/>
    <property type="evidence" value="ECO:0007669"/>
    <property type="project" value="UniProtKB-SubCell"/>
</dbReference>
<comment type="subcellular location">
    <subcellularLocation>
        <location evidence="1">Secreted</location>
    </subcellularLocation>
</comment>
<dbReference type="PROSITE" id="PS00134">
    <property type="entry name" value="TRYPSIN_HIS"/>
    <property type="match status" value="1"/>
</dbReference>
<dbReference type="SMART" id="SM00495">
    <property type="entry name" value="ChtBD3"/>
    <property type="match status" value="2"/>
</dbReference>
<dbReference type="SMART" id="SM00089">
    <property type="entry name" value="PKD"/>
    <property type="match status" value="2"/>
</dbReference>
<dbReference type="InterPro" id="IPR036573">
    <property type="entry name" value="CBM_sf_5/12"/>
</dbReference>
<comment type="caution">
    <text evidence="11">The sequence shown here is derived from an EMBL/GenBank/DDBJ whole genome shotgun (WGS) entry which is preliminary data.</text>
</comment>
<dbReference type="FunFam" id="2.40.10.10:FF:000068">
    <property type="entry name" value="transmembrane protease serine 2"/>
    <property type="match status" value="1"/>
</dbReference>
<dbReference type="InterPro" id="IPR001314">
    <property type="entry name" value="Peptidase_S1A"/>
</dbReference>
<dbReference type="Pfam" id="PF02839">
    <property type="entry name" value="CBM_5_12"/>
    <property type="match status" value="1"/>
</dbReference>
<dbReference type="Pfam" id="PF18911">
    <property type="entry name" value="PKD_4"/>
    <property type="match status" value="2"/>
</dbReference>
<evidence type="ECO:0000259" key="10">
    <source>
        <dbReference type="PROSITE" id="PS50240"/>
    </source>
</evidence>
<dbReference type="InterPro" id="IPR035986">
    <property type="entry name" value="PKD_dom_sf"/>
</dbReference>
<feature type="chain" id="PRO_5002665851" evidence="8">
    <location>
        <begin position="29"/>
        <end position="552"/>
    </location>
</feature>
<dbReference type="Pfam" id="PF00089">
    <property type="entry name" value="Trypsin"/>
    <property type="match status" value="1"/>
</dbReference>
<proteinExistence type="predicted"/>
<keyword evidence="12" id="KW-1185">Reference proteome</keyword>
<dbReference type="PROSITE" id="PS50093">
    <property type="entry name" value="PKD"/>
    <property type="match status" value="2"/>
</dbReference>
<dbReference type="PRINTS" id="PR00722">
    <property type="entry name" value="CHYMOTRYPSIN"/>
</dbReference>
<dbReference type="GO" id="GO:0004553">
    <property type="term" value="F:hydrolase activity, hydrolyzing O-glycosyl compounds"/>
    <property type="evidence" value="ECO:0007669"/>
    <property type="project" value="InterPro"/>
</dbReference>
<organism evidence="11 12">
    <name type="scientific">Pseudoalteromonas tunicata D2</name>
    <dbReference type="NCBI Taxonomy" id="87626"/>
    <lineage>
        <taxon>Bacteria</taxon>
        <taxon>Pseudomonadati</taxon>
        <taxon>Pseudomonadota</taxon>
        <taxon>Gammaproteobacteria</taxon>
        <taxon>Alteromonadales</taxon>
        <taxon>Pseudoalteromonadaceae</taxon>
        <taxon>Pseudoalteromonas</taxon>
    </lineage>
</organism>
<dbReference type="InterPro" id="IPR009003">
    <property type="entry name" value="Peptidase_S1_PA"/>
</dbReference>
<dbReference type="PANTHER" id="PTHR24256">
    <property type="entry name" value="TRYPTASE-RELATED"/>
    <property type="match status" value="1"/>
</dbReference>
<reference evidence="11 12" key="1">
    <citation type="submission" date="2006-02" db="EMBL/GenBank/DDBJ databases">
        <authorList>
            <person name="Moran M.A."/>
            <person name="Kjelleberg S."/>
            <person name="Egan S."/>
            <person name="Saunders N."/>
            <person name="Thomas T."/>
            <person name="Ferriera S."/>
            <person name="Johnson J."/>
            <person name="Kravitz S."/>
            <person name="Halpern A."/>
            <person name="Remington K."/>
            <person name="Beeson K."/>
            <person name="Tran B."/>
            <person name="Rogers Y.-H."/>
            <person name="Friedman R."/>
            <person name="Venter J.C."/>
        </authorList>
    </citation>
    <scope>NUCLEOTIDE SEQUENCE [LARGE SCALE GENOMIC DNA]</scope>
    <source>
        <strain evidence="11 12">D2</strain>
    </source>
</reference>
<dbReference type="Proteomes" id="UP000006201">
    <property type="component" value="Unassembled WGS sequence"/>
</dbReference>
<evidence type="ECO:0000256" key="1">
    <source>
        <dbReference type="ARBA" id="ARBA00004613"/>
    </source>
</evidence>
<dbReference type="OrthoDB" id="9813836at2"/>
<dbReference type="GO" id="GO:0006508">
    <property type="term" value="P:proteolysis"/>
    <property type="evidence" value="ECO:0007669"/>
    <property type="project" value="UniProtKB-KW"/>
</dbReference>
<evidence type="ECO:0000256" key="5">
    <source>
        <dbReference type="ARBA" id="ARBA00023157"/>
    </source>
</evidence>
<dbReference type="SUPFAM" id="SSF50494">
    <property type="entry name" value="Trypsin-like serine proteases"/>
    <property type="match status" value="1"/>
</dbReference>
<keyword evidence="2" id="KW-0964">Secreted</keyword>
<dbReference type="InterPro" id="IPR022409">
    <property type="entry name" value="PKD/Chitinase_dom"/>
</dbReference>
<protein>
    <submittedName>
        <fullName evidence="11">Secreted trypsin-like serine protease</fullName>
    </submittedName>
</protein>
<dbReference type="EMBL" id="AAOH01000001">
    <property type="protein sequence ID" value="EAR30109.1"/>
    <property type="molecule type" value="Genomic_DNA"/>
</dbReference>
<feature type="domain" description="Peptidase S1" evidence="10">
    <location>
        <begin position="37"/>
        <end position="265"/>
    </location>
</feature>
<feature type="signal peptide" evidence="8">
    <location>
        <begin position="1"/>
        <end position="28"/>
    </location>
</feature>
<dbReference type="InterPro" id="IPR018114">
    <property type="entry name" value="TRYPSIN_HIS"/>
</dbReference>
<feature type="domain" description="PKD" evidence="9">
    <location>
        <begin position="427"/>
        <end position="497"/>
    </location>
</feature>
<dbReference type="InterPro" id="IPR003610">
    <property type="entry name" value="CBM5/12"/>
</dbReference>
<evidence type="ECO:0000256" key="7">
    <source>
        <dbReference type="RuleBase" id="RU363034"/>
    </source>
</evidence>
<dbReference type="eggNOG" id="COG3979">
    <property type="taxonomic scope" value="Bacteria"/>
</dbReference>
<dbReference type="CDD" id="cd00146">
    <property type="entry name" value="PKD"/>
    <property type="match status" value="2"/>
</dbReference>
<sequence>MKTTTKQLNLLVAGLLATPLLYSGAAISQDFDVTPQIVGGKESQPYSRLYQVALLMNGQQGCGGTLISDRWVLTAAHCLDNASTNSLSVRVGAHSLSQNDGQTLAVSQIITHENWRGANGIRSGYDIGLLRLASPASGEYTPAKLPTQQIEQTYASIGRNVTVSGWGLTSNQGRPSDRLREVDLPVISNQSCSSELNFNLPGSVICGGGAGGVSACNGDSGGPFAIEANGQFYSIGTVSWGQGCRGATAFTRTTSYLNWIQQKTGIGTDVPTDEKPMANFSYTVNDSVVTFSSTSTDDKGIVSHYWQFGDGQQSNETNPSHSYSPGSYTAVLTVTDTAQQQTSISKTVTVNDDTTPPGCDGLNAWSASISYALGDQVSYQGNKYEAIWWSTGAIPSIYNNVWANKGTCSGGDSNQPPKASFSISKNGLSVNFSNSSTDDKAVTSSSWDFGDGTYSNANSPTHTFVAAGSYQVTLTVSDAQGLTSQTSQQVSVSSGDTGGCSGIATWDPTKIYLSGSKVQLNNKVYQANWWVQGLNPESSGQWGPWSMVGQCN</sequence>
<dbReference type="PROSITE" id="PS00135">
    <property type="entry name" value="TRYPSIN_SER"/>
    <property type="match status" value="1"/>
</dbReference>
<dbReference type="InterPro" id="IPR000601">
    <property type="entry name" value="PKD_dom"/>
</dbReference>
<dbReference type="CDD" id="cd00190">
    <property type="entry name" value="Tryp_SPc"/>
    <property type="match status" value="1"/>
</dbReference>
<evidence type="ECO:0000256" key="8">
    <source>
        <dbReference type="SAM" id="SignalP"/>
    </source>
</evidence>
<dbReference type="InterPro" id="IPR051487">
    <property type="entry name" value="Ser/Thr_Proteases_Immune/Dev"/>
</dbReference>
<dbReference type="FunFam" id="2.40.10.10:FF:000054">
    <property type="entry name" value="Complement C1r subcomponent"/>
    <property type="match status" value="1"/>
</dbReference>
<dbReference type="Gene3D" id="2.40.10.10">
    <property type="entry name" value="Trypsin-like serine proteases"/>
    <property type="match status" value="1"/>
</dbReference>
<keyword evidence="5" id="KW-1015">Disulfide bond</keyword>
<keyword evidence="4 7" id="KW-0378">Hydrolase</keyword>
<keyword evidence="6" id="KW-0325">Glycoprotein</keyword>
<dbReference type="PROSITE" id="PS50240">
    <property type="entry name" value="TRYPSIN_DOM"/>
    <property type="match status" value="1"/>
</dbReference>
<evidence type="ECO:0000256" key="6">
    <source>
        <dbReference type="ARBA" id="ARBA00023180"/>
    </source>
</evidence>
<evidence type="ECO:0000256" key="4">
    <source>
        <dbReference type="ARBA" id="ARBA00022801"/>
    </source>
</evidence>
<gene>
    <name evidence="11" type="ORF">PTD2_01031</name>
</gene>
<evidence type="ECO:0000256" key="3">
    <source>
        <dbReference type="ARBA" id="ARBA00022729"/>
    </source>
</evidence>
<dbReference type="GO" id="GO:0005975">
    <property type="term" value="P:carbohydrate metabolic process"/>
    <property type="evidence" value="ECO:0007669"/>
    <property type="project" value="InterPro"/>
</dbReference>
<keyword evidence="3 8" id="KW-0732">Signal</keyword>
<dbReference type="HOGENOM" id="CLU_006842_7_2_6"/>
<feature type="domain" description="PKD" evidence="9">
    <location>
        <begin position="289"/>
        <end position="350"/>
    </location>
</feature>
<dbReference type="eggNOG" id="COG5640">
    <property type="taxonomic scope" value="Bacteria"/>
</dbReference>
<dbReference type="SUPFAM" id="SSF49299">
    <property type="entry name" value="PKD domain"/>
    <property type="match status" value="2"/>
</dbReference>
<accession>A4C3H7</accession>
<dbReference type="InterPro" id="IPR043504">
    <property type="entry name" value="Peptidase_S1_PA_chymotrypsin"/>
</dbReference>
<evidence type="ECO:0000256" key="2">
    <source>
        <dbReference type="ARBA" id="ARBA00022525"/>
    </source>
</evidence>
<dbReference type="SMART" id="SM00020">
    <property type="entry name" value="Tryp_SPc"/>
    <property type="match status" value="1"/>
</dbReference>
<dbReference type="SUPFAM" id="SSF51055">
    <property type="entry name" value="Carbohydrate binding domain"/>
    <property type="match status" value="2"/>
</dbReference>
<dbReference type="InterPro" id="IPR001254">
    <property type="entry name" value="Trypsin_dom"/>
</dbReference>
<name>A4C3H7_9GAMM</name>
<dbReference type="eggNOG" id="COG3291">
    <property type="taxonomic scope" value="Bacteria"/>
</dbReference>
<dbReference type="AlphaFoldDB" id="A4C3H7"/>
<evidence type="ECO:0000313" key="11">
    <source>
        <dbReference type="EMBL" id="EAR30109.1"/>
    </source>
</evidence>
<dbReference type="GO" id="GO:0030246">
    <property type="term" value="F:carbohydrate binding"/>
    <property type="evidence" value="ECO:0007669"/>
    <property type="project" value="InterPro"/>
</dbReference>
<dbReference type="GO" id="GO:0004252">
    <property type="term" value="F:serine-type endopeptidase activity"/>
    <property type="evidence" value="ECO:0007669"/>
    <property type="project" value="InterPro"/>
</dbReference>